<dbReference type="PROSITE" id="PS50043">
    <property type="entry name" value="HTH_LUXR_2"/>
    <property type="match status" value="1"/>
</dbReference>
<dbReference type="GO" id="GO:0006355">
    <property type="term" value="P:regulation of DNA-templated transcription"/>
    <property type="evidence" value="ECO:0007669"/>
    <property type="project" value="InterPro"/>
</dbReference>
<dbReference type="InterPro" id="IPR016032">
    <property type="entry name" value="Sig_transdc_resp-reg_C-effctor"/>
</dbReference>
<evidence type="ECO:0000256" key="2">
    <source>
        <dbReference type="ARBA" id="ARBA00022840"/>
    </source>
</evidence>
<evidence type="ECO:0000256" key="3">
    <source>
        <dbReference type="SAM" id="MobiDB-lite"/>
    </source>
</evidence>
<proteinExistence type="predicted"/>
<protein>
    <submittedName>
        <fullName evidence="5">DNA-binding NarL/FixJ family response regulator</fullName>
    </submittedName>
</protein>
<dbReference type="PROSITE" id="PS00622">
    <property type="entry name" value="HTH_LUXR_1"/>
    <property type="match status" value="1"/>
</dbReference>
<dbReference type="InterPro" id="IPR000792">
    <property type="entry name" value="Tscrpt_reg_LuxR_C"/>
</dbReference>
<dbReference type="GO" id="GO:0005737">
    <property type="term" value="C:cytoplasm"/>
    <property type="evidence" value="ECO:0007669"/>
    <property type="project" value="TreeGrafter"/>
</dbReference>
<dbReference type="InterPro" id="IPR041664">
    <property type="entry name" value="AAA_16"/>
</dbReference>
<dbReference type="GO" id="GO:0003677">
    <property type="term" value="F:DNA binding"/>
    <property type="evidence" value="ECO:0007669"/>
    <property type="project" value="UniProtKB-KW"/>
</dbReference>
<evidence type="ECO:0000259" key="4">
    <source>
        <dbReference type="PROSITE" id="PS50043"/>
    </source>
</evidence>
<dbReference type="Pfam" id="PF13191">
    <property type="entry name" value="AAA_16"/>
    <property type="match status" value="1"/>
</dbReference>
<dbReference type="CDD" id="cd06170">
    <property type="entry name" value="LuxR_C_like"/>
    <property type="match status" value="1"/>
</dbReference>
<dbReference type="SUPFAM" id="SSF46894">
    <property type="entry name" value="C-terminal effector domain of the bipartite response regulators"/>
    <property type="match status" value="1"/>
</dbReference>
<dbReference type="Pfam" id="PF00196">
    <property type="entry name" value="GerE"/>
    <property type="match status" value="1"/>
</dbReference>
<dbReference type="SMART" id="SM00421">
    <property type="entry name" value="HTH_LUXR"/>
    <property type="match status" value="1"/>
</dbReference>
<keyword evidence="1" id="KW-0547">Nucleotide-binding</keyword>
<name>A0A7W3R6R5_9ACTN</name>
<evidence type="ECO:0000313" key="6">
    <source>
        <dbReference type="Proteomes" id="UP000539313"/>
    </source>
</evidence>
<dbReference type="InterPro" id="IPR027417">
    <property type="entry name" value="P-loop_NTPase"/>
</dbReference>
<dbReference type="GO" id="GO:0005524">
    <property type="term" value="F:ATP binding"/>
    <property type="evidence" value="ECO:0007669"/>
    <property type="project" value="UniProtKB-KW"/>
</dbReference>
<sequence>MPPDSLFAPPKPPAPAPVAAEPVASPGPALYGRDEELAAVRALIARARSGRGGALAVVGGAGMGKTALLDAAVREAAPDFQTIGTRGIRGESRFALAGLHRLLRPVFSATAGLPAGEAAALAFLTGAGGPGPAADPFALCRAVLGLLAELGRSGPVLCWVDDTHHLDRPSLDALTFAARRLADEPVVLLFAGDDRGEDRLDCLADIPAMRLHPLDPDAALKVVRDHIPDVCGDPAAELVELAAGNPLALVELAAELTPEQLTGQAPPPAALPRDSRMRTHFRRRLDALGPGARTLVLLAVADDRLELDTLTRAAAEAGVDLAEWERAQRSGLVRVDGETVRVPDPLARTCLYADATLAERRAVHDLLARVLDRPWHRLRRAWHRAATVQGPDPELADELCAGAALAGAAGNHADAARAWRRAAALTPDPGVKADRLLAAAEDSWRAGRPHTARTLLRLARPLARTPELAGRADLLHGEIELRDGHPVAARRLLLEAAERLAAPRRNLALTALMRAAEAADLIGDSRANRQAAERAARLRHPAEPPVTELMLAHFSGMAAVVFDGRHVEARAALRRVVELGEAGTDPVAKTWAGSAAIALGEDQRAYELAAQAVHRARRPRSTSLLPWSLVILSLSECLLGRFHAALADSAEGLRLARAAGQENCAIDHLALMALVSAQLGDRDTTTAHLAEITEPVGVRGLSRPATVAAWALACLDLADDRPADAAARLRLRTATGAQHRVIRTLAIPHYVEAAVRCDQRRQATRALAAYEAWAEGTRSPNRLALANRCRALLADDDETAIRHFEEALRLHASADSAFEQARTALLYGHRLRRSRQPRAARDHLRNALQIFTEYGAERWAERARAELRAAGETVEPAAAPAGLDLLTPQQLQIARLVAEGATNREIAAQLTLSPRTIEHHLRNIFARLDIRSRVELTMLLTGGGALSR</sequence>
<keyword evidence="2" id="KW-0067">ATP-binding</keyword>
<dbReference type="Gene3D" id="1.10.10.10">
    <property type="entry name" value="Winged helix-like DNA-binding domain superfamily/Winged helix DNA-binding domain"/>
    <property type="match status" value="1"/>
</dbReference>
<evidence type="ECO:0000313" key="5">
    <source>
        <dbReference type="EMBL" id="MBA9001724.1"/>
    </source>
</evidence>
<dbReference type="PANTHER" id="PTHR16305:SF35">
    <property type="entry name" value="TRANSCRIPTIONAL ACTIVATOR DOMAIN"/>
    <property type="match status" value="1"/>
</dbReference>
<comment type="caution">
    <text evidence="5">The sequence shown here is derived from an EMBL/GenBank/DDBJ whole genome shotgun (WGS) entry which is preliminary data.</text>
</comment>
<keyword evidence="5" id="KW-0238">DNA-binding</keyword>
<gene>
    <name evidence="5" type="ORF">HNR21_000606</name>
</gene>
<keyword evidence="6" id="KW-1185">Reference proteome</keyword>
<evidence type="ECO:0000256" key="1">
    <source>
        <dbReference type="ARBA" id="ARBA00022741"/>
    </source>
</evidence>
<dbReference type="EMBL" id="JACJII010000001">
    <property type="protein sequence ID" value="MBA9001724.1"/>
    <property type="molecule type" value="Genomic_DNA"/>
</dbReference>
<dbReference type="PANTHER" id="PTHR16305">
    <property type="entry name" value="TESTICULAR SOLUBLE ADENYLYL CYCLASE"/>
    <property type="match status" value="1"/>
</dbReference>
<dbReference type="GO" id="GO:0004016">
    <property type="term" value="F:adenylate cyclase activity"/>
    <property type="evidence" value="ECO:0007669"/>
    <property type="project" value="TreeGrafter"/>
</dbReference>
<dbReference type="AlphaFoldDB" id="A0A7W3R6R5"/>
<dbReference type="Proteomes" id="UP000539313">
    <property type="component" value="Unassembled WGS sequence"/>
</dbReference>
<dbReference type="SUPFAM" id="SSF52540">
    <property type="entry name" value="P-loop containing nucleoside triphosphate hydrolases"/>
    <property type="match status" value="1"/>
</dbReference>
<feature type="compositionally biased region" description="Pro residues" evidence="3">
    <location>
        <begin position="1"/>
        <end position="16"/>
    </location>
</feature>
<dbReference type="PRINTS" id="PR00038">
    <property type="entry name" value="HTHLUXR"/>
</dbReference>
<organism evidence="5 6">
    <name type="scientific">Thermomonospora cellulosilytica</name>
    <dbReference type="NCBI Taxonomy" id="1411118"/>
    <lineage>
        <taxon>Bacteria</taxon>
        <taxon>Bacillati</taxon>
        <taxon>Actinomycetota</taxon>
        <taxon>Actinomycetes</taxon>
        <taxon>Streptosporangiales</taxon>
        <taxon>Thermomonosporaceae</taxon>
        <taxon>Thermomonospora</taxon>
    </lineage>
</organism>
<dbReference type="RefSeq" id="WP_182703943.1">
    <property type="nucleotide sequence ID" value="NZ_JACJII010000001.1"/>
</dbReference>
<feature type="region of interest" description="Disordered" evidence="3">
    <location>
        <begin position="1"/>
        <end position="22"/>
    </location>
</feature>
<reference evidence="5 6" key="1">
    <citation type="submission" date="2020-08" db="EMBL/GenBank/DDBJ databases">
        <title>Sequencing the genomes of 1000 actinobacteria strains.</title>
        <authorList>
            <person name="Klenk H.-P."/>
        </authorList>
    </citation>
    <scope>NUCLEOTIDE SEQUENCE [LARGE SCALE GENOMIC DNA]</scope>
    <source>
        <strain evidence="5 6">DSM 45823</strain>
    </source>
</reference>
<accession>A0A7W3R6R5</accession>
<feature type="domain" description="HTH luxR-type" evidence="4">
    <location>
        <begin position="879"/>
        <end position="944"/>
    </location>
</feature>
<dbReference type="InterPro" id="IPR036388">
    <property type="entry name" value="WH-like_DNA-bd_sf"/>
</dbReference>